<sequence>SSSLSVPPCKYIIMKLTWGWAFDGVNASIPRNTGPECAEYLSIKRHWIEGRQLLLIAMTFTLGMELGFKLSQRSVIYILNPCHITSIIQIYLLSARPCKSTTALFRIHLNYLNGPLLAFLLPEIESRTIPFEACTYYVQHGLMFIIPVYLMRQGGAYNMEELCDMNWNVIGYSLLLIYHFSILVIFAVPTQINLNHVLCPALSDPFQTTSYRLCAVVHEALLCTLLCKIYCILFRPSNLNFTVNIINKNDSKHLSNDNIGCDDSHDNQNQNHVEKMNEKIE</sequence>
<keyword evidence="4" id="KW-1185">Reference proteome</keyword>
<dbReference type="AlphaFoldDB" id="A0A9Q0MKK9"/>
<dbReference type="PANTHER" id="PTHR20948:SF2">
    <property type="entry name" value="TRANSMEMBRANE PROTEIN 164"/>
    <property type="match status" value="1"/>
</dbReference>
<feature type="transmembrane region" description="Helical" evidence="2">
    <location>
        <begin position="133"/>
        <end position="150"/>
    </location>
</feature>
<dbReference type="PANTHER" id="PTHR20948">
    <property type="entry name" value="TRANSMEMBRANE PROTEIN 164"/>
    <property type="match status" value="1"/>
</dbReference>
<feature type="non-terminal residue" evidence="3">
    <location>
        <position position="281"/>
    </location>
</feature>
<protein>
    <submittedName>
        <fullName evidence="3">Transmembrane protein</fullName>
    </submittedName>
</protein>
<name>A0A9Q0MKK9_9DIPT</name>
<organism evidence="3 4">
    <name type="scientific">Pseudolycoriella hygida</name>
    <dbReference type="NCBI Taxonomy" id="35572"/>
    <lineage>
        <taxon>Eukaryota</taxon>
        <taxon>Metazoa</taxon>
        <taxon>Ecdysozoa</taxon>
        <taxon>Arthropoda</taxon>
        <taxon>Hexapoda</taxon>
        <taxon>Insecta</taxon>
        <taxon>Pterygota</taxon>
        <taxon>Neoptera</taxon>
        <taxon>Endopterygota</taxon>
        <taxon>Diptera</taxon>
        <taxon>Nematocera</taxon>
        <taxon>Sciaroidea</taxon>
        <taxon>Sciaridae</taxon>
        <taxon>Pseudolycoriella</taxon>
    </lineage>
</organism>
<comment type="caution">
    <text evidence="3">The sequence shown here is derived from an EMBL/GenBank/DDBJ whole genome shotgun (WGS) entry which is preliminary data.</text>
</comment>
<feature type="region of interest" description="Disordered" evidence="1">
    <location>
        <begin position="262"/>
        <end position="281"/>
    </location>
</feature>
<dbReference type="Pfam" id="PF14808">
    <property type="entry name" value="TMEM164"/>
    <property type="match status" value="1"/>
</dbReference>
<dbReference type="EMBL" id="WJQU01002348">
    <property type="protein sequence ID" value="KAJ6632977.1"/>
    <property type="molecule type" value="Genomic_DNA"/>
</dbReference>
<proteinExistence type="predicted"/>
<reference evidence="3" key="1">
    <citation type="submission" date="2022-07" db="EMBL/GenBank/DDBJ databases">
        <authorList>
            <person name="Trinca V."/>
            <person name="Uliana J.V.C."/>
            <person name="Torres T.T."/>
            <person name="Ward R.J."/>
            <person name="Monesi N."/>
        </authorList>
    </citation>
    <scope>NUCLEOTIDE SEQUENCE</scope>
    <source>
        <strain evidence="3">HSMRA1968</strain>
        <tissue evidence="3">Whole embryos</tissue>
    </source>
</reference>
<evidence type="ECO:0000313" key="3">
    <source>
        <dbReference type="EMBL" id="KAJ6632977.1"/>
    </source>
</evidence>
<dbReference type="InterPro" id="IPR026508">
    <property type="entry name" value="TMEM164"/>
</dbReference>
<feature type="transmembrane region" description="Helical" evidence="2">
    <location>
        <begin position="170"/>
        <end position="188"/>
    </location>
</feature>
<dbReference type="OrthoDB" id="17328at2759"/>
<dbReference type="Proteomes" id="UP001151699">
    <property type="component" value="Unassembled WGS sequence"/>
</dbReference>
<keyword evidence="2" id="KW-1133">Transmembrane helix</keyword>
<evidence type="ECO:0000256" key="1">
    <source>
        <dbReference type="SAM" id="MobiDB-lite"/>
    </source>
</evidence>
<evidence type="ECO:0000256" key="2">
    <source>
        <dbReference type="SAM" id="Phobius"/>
    </source>
</evidence>
<gene>
    <name evidence="3" type="primary">Tmem164</name>
    <name evidence="3" type="ORF">Bhyg_16699</name>
</gene>
<evidence type="ECO:0000313" key="4">
    <source>
        <dbReference type="Proteomes" id="UP001151699"/>
    </source>
</evidence>
<accession>A0A9Q0MKK9</accession>
<keyword evidence="2 3" id="KW-0812">Transmembrane</keyword>
<keyword evidence="2" id="KW-0472">Membrane</keyword>